<dbReference type="KEGG" id="vbr:A6E01_04385"/>
<protein>
    <submittedName>
        <fullName evidence="1">Uncharacterized protein</fullName>
    </submittedName>
</protein>
<dbReference type="AlphaFoldDB" id="A0AAN0XTQ0"/>
<organism evidence="1 2">
    <name type="scientific">Vibrio breoganii</name>
    <dbReference type="NCBI Taxonomy" id="553239"/>
    <lineage>
        <taxon>Bacteria</taxon>
        <taxon>Pseudomonadati</taxon>
        <taxon>Pseudomonadota</taxon>
        <taxon>Gammaproteobacteria</taxon>
        <taxon>Vibrionales</taxon>
        <taxon>Vibrionaceae</taxon>
        <taxon>Vibrio</taxon>
    </lineage>
</organism>
<dbReference type="GeneID" id="77306137"/>
<dbReference type="EMBL" id="CP016177">
    <property type="protein sequence ID" value="ANO32472.1"/>
    <property type="molecule type" value="Genomic_DNA"/>
</dbReference>
<evidence type="ECO:0000313" key="1">
    <source>
        <dbReference type="EMBL" id="ANO32472.1"/>
    </source>
</evidence>
<evidence type="ECO:0000313" key="2">
    <source>
        <dbReference type="Proteomes" id="UP000092018"/>
    </source>
</evidence>
<dbReference type="Proteomes" id="UP000092018">
    <property type="component" value="Chromosome 1"/>
</dbReference>
<name>A0AAN0XTQ0_9VIBR</name>
<sequence length="162" mass="18556">MSNGIKLGLFALLVAIAYGTAWLKTYQLSERYNEYAHQQIEEQNLLIALKGMNKLELRQDDVYLGGFQQVLETWENAVLGPKPSFYDDAKAMPEKILAQLNQQQLEMFIETYVELDARYVPEAAEQLRILALQNGDSELATEMSEFLLEAFPNYKPKSTLEQ</sequence>
<reference evidence="1 2" key="1">
    <citation type="submission" date="2016-06" db="EMBL/GenBank/DDBJ databases">
        <title>Adaptive Radiation by Waves of Gene Transfer Leads to Fine-Scale Resource Partitioning in Marine Microbes.</title>
        <authorList>
            <person name="Hehemann J.-H."/>
            <person name="Arevalo P."/>
            <person name="Datta M.S."/>
            <person name="Yu X."/>
            <person name="Corzett C."/>
            <person name="Henschel A."/>
            <person name="Preheim S.P."/>
            <person name="Timberlake S."/>
            <person name="Alm E.J."/>
            <person name="Polz M.F."/>
        </authorList>
    </citation>
    <scope>NUCLEOTIDE SEQUENCE [LARGE SCALE GENOMIC DNA]</scope>
    <source>
        <strain evidence="1 2">FF50</strain>
    </source>
</reference>
<accession>A0AAN0XTQ0</accession>
<dbReference type="RefSeq" id="WP_065209649.1">
    <property type="nucleotide sequence ID" value="NZ_AP024864.1"/>
</dbReference>
<proteinExistence type="predicted"/>
<gene>
    <name evidence="1" type="ORF">A6E01_04385</name>
</gene>